<feature type="compositionally biased region" description="Low complexity" evidence="4">
    <location>
        <begin position="572"/>
        <end position="592"/>
    </location>
</feature>
<dbReference type="SUPFAM" id="SSF48576">
    <property type="entry name" value="Terpenoid synthases"/>
    <property type="match status" value="1"/>
</dbReference>
<dbReference type="GO" id="GO:0004659">
    <property type="term" value="F:prenyltransferase activity"/>
    <property type="evidence" value="ECO:0007669"/>
    <property type="project" value="InterPro"/>
</dbReference>
<feature type="region of interest" description="Disordered" evidence="4">
    <location>
        <begin position="568"/>
        <end position="652"/>
    </location>
</feature>
<dbReference type="Proteomes" id="UP000249363">
    <property type="component" value="Unassembled WGS sequence"/>
</dbReference>
<dbReference type="PANTHER" id="PTHR12001:SF44">
    <property type="entry name" value="GERANYLGERANYL PYROPHOSPHATE SYNTHASE"/>
    <property type="match status" value="1"/>
</dbReference>
<reference evidence="5 6" key="1">
    <citation type="journal article" date="2017" name="Biotechnol. Biofuels">
        <title>Differential beta-glucosidase expression as a function of carbon source availability in Talaromyces amestolkiae: a genomic and proteomic approach.</title>
        <authorList>
            <person name="de Eugenio L.I."/>
            <person name="Mendez-Liter J.A."/>
            <person name="Nieto-Dominguez M."/>
            <person name="Alonso L."/>
            <person name="Gil-Munoz J."/>
            <person name="Barriuso J."/>
            <person name="Prieto A."/>
            <person name="Martinez M.J."/>
        </authorList>
    </citation>
    <scope>NUCLEOTIDE SEQUENCE [LARGE SCALE GENOMIC DNA]</scope>
    <source>
        <strain evidence="5 6">CIB</strain>
    </source>
</reference>
<proteinExistence type="predicted"/>
<dbReference type="PROSITE" id="PS00444">
    <property type="entry name" value="POLYPRENYL_SYNTHASE_2"/>
    <property type="match status" value="1"/>
</dbReference>
<accession>A0A364L9A4</accession>
<dbReference type="Gene3D" id="1.10.600.10">
    <property type="entry name" value="Farnesyl Diphosphate Synthase"/>
    <property type="match status" value="1"/>
</dbReference>
<dbReference type="OrthoDB" id="2343925at2759"/>
<evidence type="ECO:0000256" key="4">
    <source>
        <dbReference type="SAM" id="MobiDB-lite"/>
    </source>
</evidence>
<comment type="caution">
    <text evidence="5">The sequence shown here is derived from an EMBL/GenBank/DDBJ whole genome shotgun (WGS) entry which is preliminary data.</text>
</comment>
<dbReference type="PROSITE" id="PS00723">
    <property type="entry name" value="POLYPRENYL_SYNTHASE_1"/>
    <property type="match status" value="1"/>
</dbReference>
<dbReference type="Gene3D" id="1.50.10.20">
    <property type="match status" value="1"/>
</dbReference>
<sequence>MDLQESAVSLVRHLGEKVEDPRGFGFMSPAIYDTAWVSMISKTIDDQKLWLFPECFEYILSHQLEDGGWAMYASEIDAILNTSASLLSLKRHLSNPYQITSLTEEDLSTRIGKAQDALQRLLNEWNVDTTLHVGFEILVPALIRYLEEEGIAFEFPGRQRLLDIEKQKLSKFKAQYLYLPIKVTALHSLEAFVGAIEFDKVGHHKVNGSFMASPSSTAAYMMHATQWDIECEDYLRHVIYHASGKGSGGVPSAFPSTIFESVWPLSTLLKVGYDLSSAPFIEKIRSYLHDAYVAEKGILGFTPFVGADADDTATTILVLNLLNQPVTVDGMLKEFEEEHHFKTYSQERNPSFSANCNVLLALLYSQEPSLYNAQIEKAVRFLYKQFTDSELDVQDKWNLSPYYSWMLMTQAVTRLATLQKTFKISTLSDGSMSRDLISLLLRIASTVVKDQKPGGSWGTRASKEETAYAVLILTYAFYLDEVTESLRNDIKTAIEKGCSFLAEQSTRSDSEWLWVEKVTYKSEVLSQAYILAALKRAADLLAEKAEALRATNDISTNPIEQANGITGKAEVNNTNGTNGTNGNHETNGINGTHVNEQKNGVNGTNGHSYSPQDTNDKVKEPTAVTATNVHQANGTNHEGSLSNGISKGDSMSIHRDHSDSYYQRSDWTADEEQILLGPFDYLESLPGKNMRSRLIQSFNTWLKVPTESLNVIIKVISMLHTASLLIDDIQDQSILRRGQPVAHSIFGTAQAMNSGNYVYFLALREVQKLQNPKAISIYVDSLIDLHRGQGMELFWRDSLMCPTEEQYLDMVANKTGGLFCLAIQLMQAEATVQVDFIPLVRLLGIIFQICDDYLNLKSTAYTDNKGLCEDLTEGKFSFPIIHSIRANPGNRQLINILKQKPREDDIKRYALSYLESTNSFDYTRGVVKKLKTEAIETIQGLEKQGLEENIGIRKILARMSLEL</sequence>
<dbReference type="InterPro" id="IPR000092">
    <property type="entry name" value="Polyprenyl_synt"/>
</dbReference>
<evidence type="ECO:0000313" key="5">
    <source>
        <dbReference type="EMBL" id="RAO72353.1"/>
    </source>
</evidence>
<dbReference type="EMBL" id="MIKG01000019">
    <property type="protein sequence ID" value="RAO72353.1"/>
    <property type="molecule type" value="Genomic_DNA"/>
</dbReference>
<dbReference type="RefSeq" id="XP_040736867.1">
    <property type="nucleotide sequence ID" value="XM_040881162.1"/>
</dbReference>
<dbReference type="GeneID" id="63797579"/>
<dbReference type="GO" id="GO:0008299">
    <property type="term" value="P:isoprenoid biosynthetic process"/>
    <property type="evidence" value="ECO:0007669"/>
    <property type="project" value="InterPro"/>
</dbReference>
<name>A0A364L9A4_TALAM</name>
<evidence type="ECO:0000256" key="3">
    <source>
        <dbReference type="ARBA" id="ARBA00022842"/>
    </source>
</evidence>
<dbReference type="PANTHER" id="PTHR12001">
    <property type="entry name" value="GERANYLGERANYL PYROPHOSPHATE SYNTHASE"/>
    <property type="match status" value="1"/>
</dbReference>
<dbReference type="GO" id="GO:0046165">
    <property type="term" value="P:alcohol biosynthetic process"/>
    <property type="evidence" value="ECO:0007669"/>
    <property type="project" value="UniProtKB-ARBA"/>
</dbReference>
<keyword evidence="3" id="KW-0460">Magnesium</keyword>
<evidence type="ECO:0000313" key="6">
    <source>
        <dbReference type="Proteomes" id="UP000249363"/>
    </source>
</evidence>
<keyword evidence="2" id="KW-0479">Metal-binding</keyword>
<feature type="compositionally biased region" description="Polar residues" evidence="4">
    <location>
        <begin position="593"/>
        <end position="613"/>
    </location>
</feature>
<gene>
    <name evidence="5" type="ORF">BHQ10_008365</name>
</gene>
<organism evidence="5 6">
    <name type="scientific">Talaromyces amestolkiae</name>
    <dbReference type="NCBI Taxonomy" id="1196081"/>
    <lineage>
        <taxon>Eukaryota</taxon>
        <taxon>Fungi</taxon>
        <taxon>Dikarya</taxon>
        <taxon>Ascomycota</taxon>
        <taxon>Pezizomycotina</taxon>
        <taxon>Eurotiomycetes</taxon>
        <taxon>Eurotiomycetidae</taxon>
        <taxon>Eurotiales</taxon>
        <taxon>Trichocomaceae</taxon>
        <taxon>Talaromyces</taxon>
        <taxon>Talaromyces sect. Talaromyces</taxon>
    </lineage>
</organism>
<dbReference type="CDD" id="cd00685">
    <property type="entry name" value="Trans_IPPS_HT"/>
    <property type="match status" value="1"/>
</dbReference>
<dbReference type="InterPro" id="IPR008930">
    <property type="entry name" value="Terpenoid_cyclase/PrenylTrfase"/>
</dbReference>
<dbReference type="SUPFAM" id="SSF48239">
    <property type="entry name" value="Terpenoid cyclases/Protein prenyltransferases"/>
    <property type="match status" value="1"/>
</dbReference>
<dbReference type="Gene3D" id="1.50.10.160">
    <property type="match status" value="1"/>
</dbReference>
<dbReference type="InterPro" id="IPR008949">
    <property type="entry name" value="Isoprenoid_synthase_dom_sf"/>
</dbReference>
<evidence type="ECO:0000256" key="1">
    <source>
        <dbReference type="ARBA" id="ARBA00022679"/>
    </source>
</evidence>
<evidence type="ECO:0000256" key="2">
    <source>
        <dbReference type="ARBA" id="ARBA00022723"/>
    </source>
</evidence>
<feature type="compositionally biased region" description="Polar residues" evidence="4">
    <location>
        <begin position="624"/>
        <end position="645"/>
    </location>
</feature>
<dbReference type="AlphaFoldDB" id="A0A364L9A4"/>
<dbReference type="Pfam" id="PF00348">
    <property type="entry name" value="polyprenyl_synt"/>
    <property type="match status" value="1"/>
</dbReference>
<dbReference type="InterPro" id="IPR033749">
    <property type="entry name" value="Polyprenyl_synt_CS"/>
</dbReference>
<protein>
    <submittedName>
        <fullName evidence="5">Uncharacterized protein</fullName>
    </submittedName>
</protein>
<dbReference type="GO" id="GO:0046872">
    <property type="term" value="F:metal ion binding"/>
    <property type="evidence" value="ECO:0007669"/>
    <property type="project" value="UniProtKB-KW"/>
</dbReference>
<dbReference type="STRING" id="1196081.A0A364L9A4"/>
<keyword evidence="6" id="KW-1185">Reference proteome</keyword>
<dbReference type="GO" id="GO:0043386">
    <property type="term" value="P:mycotoxin biosynthetic process"/>
    <property type="evidence" value="ECO:0007669"/>
    <property type="project" value="UniProtKB-ARBA"/>
</dbReference>
<keyword evidence="1" id="KW-0808">Transferase</keyword>
<dbReference type="SFLD" id="SFLDS00005">
    <property type="entry name" value="Isoprenoid_Synthase_Type_I"/>
    <property type="match status" value="1"/>
</dbReference>